<name>A0A383EB46_9ZZZZ</name>
<accession>A0A383EB46</accession>
<organism evidence="2">
    <name type="scientific">marine metagenome</name>
    <dbReference type="NCBI Taxonomy" id="408172"/>
    <lineage>
        <taxon>unclassified sequences</taxon>
        <taxon>metagenomes</taxon>
        <taxon>ecological metagenomes</taxon>
    </lineage>
</organism>
<gene>
    <name evidence="2" type="ORF">METZ01_LOCUS506698</name>
</gene>
<dbReference type="InterPro" id="IPR006140">
    <property type="entry name" value="D-isomer_DH_NAD-bd"/>
</dbReference>
<evidence type="ECO:0000259" key="1">
    <source>
        <dbReference type="Pfam" id="PF02826"/>
    </source>
</evidence>
<dbReference type="Gene3D" id="3.40.50.720">
    <property type="entry name" value="NAD(P)-binding Rossmann-like Domain"/>
    <property type="match status" value="1"/>
</dbReference>
<reference evidence="2" key="1">
    <citation type="submission" date="2018-05" db="EMBL/GenBank/DDBJ databases">
        <authorList>
            <person name="Lanie J.A."/>
            <person name="Ng W.-L."/>
            <person name="Kazmierczak K.M."/>
            <person name="Andrzejewski T.M."/>
            <person name="Davidsen T.M."/>
            <person name="Wayne K.J."/>
            <person name="Tettelin H."/>
            <person name="Glass J.I."/>
            <person name="Rusch D."/>
            <person name="Podicherti R."/>
            <person name="Tsui H.-C.T."/>
            <person name="Winkler M.E."/>
        </authorList>
    </citation>
    <scope>NUCLEOTIDE SEQUENCE</scope>
</reference>
<dbReference type="InterPro" id="IPR036291">
    <property type="entry name" value="NAD(P)-bd_dom_sf"/>
</dbReference>
<dbReference type="AlphaFoldDB" id="A0A383EB46"/>
<dbReference type="GO" id="GO:0051287">
    <property type="term" value="F:NAD binding"/>
    <property type="evidence" value="ECO:0007669"/>
    <property type="project" value="InterPro"/>
</dbReference>
<proteinExistence type="predicted"/>
<sequence length="83" mass="9156">DIQQCTQAAELKPFRPKMLTIPQVACFTSRANEKALRKNLTEDLLMGAAHDVLVQEPPDPSNPLLSMDNVLITPHVDGLTMDT</sequence>
<protein>
    <recommendedName>
        <fullName evidence="1">D-isomer specific 2-hydroxyacid dehydrogenase NAD-binding domain-containing protein</fullName>
    </recommendedName>
</protein>
<dbReference type="EMBL" id="UINC01224287">
    <property type="protein sequence ID" value="SVE53844.1"/>
    <property type="molecule type" value="Genomic_DNA"/>
</dbReference>
<feature type="domain" description="D-isomer specific 2-hydroxyacid dehydrogenase NAD-binding" evidence="1">
    <location>
        <begin position="32"/>
        <end position="76"/>
    </location>
</feature>
<dbReference type="SUPFAM" id="SSF51735">
    <property type="entry name" value="NAD(P)-binding Rossmann-fold domains"/>
    <property type="match status" value="1"/>
</dbReference>
<evidence type="ECO:0000313" key="2">
    <source>
        <dbReference type="EMBL" id="SVE53844.1"/>
    </source>
</evidence>
<feature type="non-terminal residue" evidence="2">
    <location>
        <position position="1"/>
    </location>
</feature>
<dbReference type="Pfam" id="PF02826">
    <property type="entry name" value="2-Hacid_dh_C"/>
    <property type="match status" value="1"/>
</dbReference>